<comment type="caution">
    <text evidence="1">The sequence shown here is derived from an EMBL/GenBank/DDBJ whole genome shotgun (WGS) entry which is preliminary data.</text>
</comment>
<dbReference type="PATRIC" id="fig|1429438.4.peg.1482"/>
<organism evidence="1 2">
    <name type="scientific">Entotheonella factor</name>
    <dbReference type="NCBI Taxonomy" id="1429438"/>
    <lineage>
        <taxon>Bacteria</taxon>
        <taxon>Pseudomonadati</taxon>
        <taxon>Nitrospinota/Tectimicrobiota group</taxon>
        <taxon>Candidatus Tectimicrobiota</taxon>
        <taxon>Candidatus Entotheonellia</taxon>
        <taxon>Candidatus Entotheonellales</taxon>
        <taxon>Candidatus Entotheonellaceae</taxon>
        <taxon>Candidatus Entotheonella</taxon>
    </lineage>
</organism>
<protein>
    <recommendedName>
        <fullName evidence="3">Phosphodiesterase</fullName>
    </recommendedName>
</protein>
<dbReference type="HOGENOM" id="CLU_024306_0_0_7"/>
<dbReference type="Gene3D" id="3.40.720.10">
    <property type="entry name" value="Alkaline Phosphatase, subunit A"/>
    <property type="match status" value="2"/>
</dbReference>
<dbReference type="SUPFAM" id="SSF53649">
    <property type="entry name" value="Alkaline phosphatase-like"/>
    <property type="match status" value="1"/>
</dbReference>
<dbReference type="InterPro" id="IPR017850">
    <property type="entry name" value="Alkaline_phosphatase_core_sf"/>
</dbReference>
<proteinExistence type="predicted"/>
<dbReference type="InterPro" id="IPR002591">
    <property type="entry name" value="Phosphodiest/P_Trfase"/>
</dbReference>
<keyword evidence="2" id="KW-1185">Reference proteome</keyword>
<evidence type="ECO:0000313" key="1">
    <source>
        <dbReference type="EMBL" id="ETX01609.1"/>
    </source>
</evidence>
<sequence length="529" mass="57642">MSNLSPTASRGPAAQQVCVIGLDMGDGELIRHWSEQGRLPHFASLLASGAWTDLESTAQVLHTSTWPTFATGTLPGRHGVYFPYQPKPGHQLAQLIEPDQYGEPTFWQYADAQGRRCLVYDVPETFPEVGFQGQAIFDWGTWAWYGRPCSCPPALLKGVKSRFGRYPLGFEAKRLGAKIPDSTVMERRLVQSIAYKRDTAKWLIEQQAEGWDLAVIGFCEPHPAGHYLWPLEADSVTSGEAAQFQPLLHIYEALDQALGVLLDCMPPETVVLVVSGDGVRPNRCGWYLLPDVLEKLGYACPPGGAGDSGAAPSPSLIGRVKGMVPPSTRRVIADALPWWLRDKIGAQEEASKVDWSRSRAFTLPTDLEGCIRINLKGREPQGIVEPGREYDALCQEIRTDLEALTNPVNGAPAVRRVWIRNEVFPGDRQEHLPDVIVAWNDETSFRALASPRFGQVEGETADLRPGTHSPEGFLLASGAGIVPGQQASGRLADVAPTILRLLNLDPPAGLDGVPLSALWPVSSVPDGDA</sequence>
<dbReference type="AlphaFoldDB" id="W4LU75"/>
<dbReference type="EMBL" id="AZHW01000215">
    <property type="protein sequence ID" value="ETX01609.1"/>
    <property type="molecule type" value="Genomic_DNA"/>
</dbReference>
<gene>
    <name evidence="1" type="ORF">ETSY1_06785</name>
</gene>
<evidence type="ECO:0000313" key="2">
    <source>
        <dbReference type="Proteomes" id="UP000019141"/>
    </source>
</evidence>
<reference evidence="1 2" key="1">
    <citation type="journal article" date="2014" name="Nature">
        <title>An environmental bacterial taxon with a large and distinct metabolic repertoire.</title>
        <authorList>
            <person name="Wilson M.C."/>
            <person name="Mori T."/>
            <person name="Ruckert C."/>
            <person name="Uria A.R."/>
            <person name="Helf M.J."/>
            <person name="Takada K."/>
            <person name="Gernert C."/>
            <person name="Steffens U.A."/>
            <person name="Heycke N."/>
            <person name="Schmitt S."/>
            <person name="Rinke C."/>
            <person name="Helfrich E.J."/>
            <person name="Brachmann A.O."/>
            <person name="Gurgui C."/>
            <person name="Wakimoto T."/>
            <person name="Kracht M."/>
            <person name="Crusemann M."/>
            <person name="Hentschel U."/>
            <person name="Abe I."/>
            <person name="Matsunaga S."/>
            <person name="Kalinowski J."/>
            <person name="Takeyama H."/>
            <person name="Piel J."/>
        </authorList>
    </citation>
    <scope>NUCLEOTIDE SEQUENCE [LARGE SCALE GENOMIC DNA]</scope>
    <source>
        <strain evidence="2">TSY1</strain>
    </source>
</reference>
<dbReference type="Pfam" id="PF01663">
    <property type="entry name" value="Phosphodiest"/>
    <property type="match status" value="1"/>
</dbReference>
<accession>W4LU75</accession>
<evidence type="ECO:0008006" key="3">
    <source>
        <dbReference type="Google" id="ProtNLM"/>
    </source>
</evidence>
<dbReference type="Proteomes" id="UP000019141">
    <property type="component" value="Unassembled WGS sequence"/>
</dbReference>
<name>W4LU75_ENTF1</name>